<name>A0A8S5TQL5_9CAUD</name>
<accession>A0A8S5TQL5</accession>
<evidence type="ECO:0000313" key="1">
    <source>
        <dbReference type="EMBL" id="DAF65436.1"/>
    </source>
</evidence>
<protein>
    <submittedName>
        <fullName evidence="1">Uncharacterized protein</fullName>
    </submittedName>
</protein>
<organism evidence="1">
    <name type="scientific">Siphoviridae sp. ctbbV81</name>
    <dbReference type="NCBI Taxonomy" id="2827900"/>
    <lineage>
        <taxon>Viruses</taxon>
        <taxon>Duplodnaviria</taxon>
        <taxon>Heunggongvirae</taxon>
        <taxon>Uroviricota</taxon>
        <taxon>Caudoviricetes</taxon>
    </lineage>
</organism>
<dbReference type="EMBL" id="BK032878">
    <property type="protein sequence ID" value="DAF65436.1"/>
    <property type="molecule type" value="Genomic_DNA"/>
</dbReference>
<reference evidence="1" key="1">
    <citation type="journal article" date="2021" name="Proc. Natl. Acad. Sci. U.S.A.">
        <title>A Catalog of Tens of Thousands of Viruses from Human Metagenomes Reveals Hidden Associations with Chronic Diseases.</title>
        <authorList>
            <person name="Tisza M.J."/>
            <person name="Buck C.B."/>
        </authorList>
    </citation>
    <scope>NUCLEOTIDE SEQUENCE</scope>
    <source>
        <strain evidence="1">CtbbV81</strain>
    </source>
</reference>
<sequence>MSEKEKRIVEKLKDAIPQMSDFDKGYILGKVESLSDKKEESETKETEIANSD</sequence>
<proteinExistence type="predicted"/>